<keyword evidence="1" id="KW-1133">Transmembrane helix</keyword>
<keyword evidence="3" id="KW-1185">Reference proteome</keyword>
<name>A0A191ZZW9_9RALS</name>
<dbReference type="EMBL" id="CP016022">
    <property type="protein sequence ID" value="ANJ73679.1"/>
    <property type="molecule type" value="Genomic_DNA"/>
</dbReference>
<sequence length="125" mass="14016">MTELLSGYVDDAALGHDRVDTQLGVILTMPLALLIVLTTAHLEDVHFVVTTVGDDGGFDGSTAHQRRTNLELVASAHCEHLVKRDFCANVRRYLFYFKFFASSNLVLLTAGFYDRVHCRTSIKER</sequence>
<organism evidence="2 3">
    <name type="scientific">Ralstonia insidiosa</name>
    <dbReference type="NCBI Taxonomy" id="190721"/>
    <lineage>
        <taxon>Bacteria</taxon>
        <taxon>Pseudomonadati</taxon>
        <taxon>Pseudomonadota</taxon>
        <taxon>Betaproteobacteria</taxon>
        <taxon>Burkholderiales</taxon>
        <taxon>Burkholderiaceae</taxon>
        <taxon>Ralstonia</taxon>
    </lineage>
</organism>
<evidence type="ECO:0000313" key="2">
    <source>
        <dbReference type="EMBL" id="ANJ73679.1"/>
    </source>
</evidence>
<reference evidence="3" key="1">
    <citation type="submission" date="2016-06" db="EMBL/GenBank/DDBJ databases">
        <authorList>
            <person name="Xu Y."/>
            <person name="Nagy A."/>
            <person name="Yan X."/>
            <person name="Kim S.W."/>
            <person name="Haley B."/>
            <person name="Liu N.T."/>
            <person name="Nou X."/>
        </authorList>
    </citation>
    <scope>NUCLEOTIDE SEQUENCE [LARGE SCALE GENOMIC DNA]</scope>
    <source>
        <strain evidence="3">ATCC 49129</strain>
    </source>
</reference>
<feature type="transmembrane region" description="Helical" evidence="1">
    <location>
        <begin position="23"/>
        <end position="42"/>
    </location>
</feature>
<keyword evidence="1" id="KW-0472">Membrane</keyword>
<evidence type="ECO:0000256" key="1">
    <source>
        <dbReference type="SAM" id="Phobius"/>
    </source>
</evidence>
<accession>A0A191ZZW9</accession>
<gene>
    <name evidence="2" type="ORF">A9Y76_14920</name>
</gene>
<protein>
    <submittedName>
        <fullName evidence="2">Uncharacterized protein</fullName>
    </submittedName>
</protein>
<dbReference type="AntiFam" id="ANF00191">
    <property type="entry name" value="Shadow ORF (opposite rplU)"/>
</dbReference>
<dbReference type="AlphaFoldDB" id="A0A191ZZW9"/>
<proteinExistence type="predicted"/>
<keyword evidence="1" id="KW-0812">Transmembrane</keyword>
<dbReference type="Proteomes" id="UP000078572">
    <property type="component" value="Chromosome 1"/>
</dbReference>
<evidence type="ECO:0000313" key="3">
    <source>
        <dbReference type="Proteomes" id="UP000078572"/>
    </source>
</evidence>
<feature type="transmembrane region" description="Helical" evidence="1">
    <location>
        <begin position="93"/>
        <end position="113"/>
    </location>
</feature>